<evidence type="ECO:0000256" key="1">
    <source>
        <dbReference type="ARBA" id="ARBA00023157"/>
    </source>
</evidence>
<dbReference type="GO" id="GO:0042421">
    <property type="term" value="P:norepinephrine biosynthetic process"/>
    <property type="evidence" value="ECO:0007669"/>
    <property type="project" value="TreeGrafter"/>
</dbReference>
<protein>
    <recommendedName>
        <fullName evidence="2">Copper type II ascorbate-dependent monooxygenase C-terminal domain-containing protein</fullName>
    </recommendedName>
</protein>
<dbReference type="SUPFAM" id="SSF49742">
    <property type="entry name" value="PHM/PNGase F"/>
    <property type="match status" value="2"/>
</dbReference>
<dbReference type="InterPro" id="IPR014784">
    <property type="entry name" value="Cu2_ascorb_mOase-like_C"/>
</dbReference>
<dbReference type="InterPro" id="IPR024548">
    <property type="entry name" value="Cu2_monoox_C"/>
</dbReference>
<feature type="non-terminal residue" evidence="3">
    <location>
        <position position="1"/>
    </location>
</feature>
<dbReference type="GO" id="GO:0006589">
    <property type="term" value="P:octopamine biosynthetic process"/>
    <property type="evidence" value="ECO:0007669"/>
    <property type="project" value="TreeGrafter"/>
</dbReference>
<dbReference type="Proteomes" id="UP000728032">
    <property type="component" value="Unassembled WGS sequence"/>
</dbReference>
<dbReference type="InterPro" id="IPR000945">
    <property type="entry name" value="DBH-like"/>
</dbReference>
<dbReference type="EMBL" id="OC926183">
    <property type="protein sequence ID" value="CAD7656562.1"/>
    <property type="molecule type" value="Genomic_DNA"/>
</dbReference>
<keyword evidence="4" id="KW-1185">Reference proteome</keyword>
<dbReference type="GO" id="GO:0004500">
    <property type="term" value="F:dopamine beta-monooxygenase activity"/>
    <property type="evidence" value="ECO:0007669"/>
    <property type="project" value="InterPro"/>
</dbReference>
<dbReference type="Pfam" id="PF03712">
    <property type="entry name" value="Cu2_monoox_C"/>
    <property type="match status" value="1"/>
</dbReference>
<dbReference type="InterPro" id="IPR036939">
    <property type="entry name" value="Cu2_ascorb_mOase_N_sf"/>
</dbReference>
<feature type="domain" description="Copper type II ascorbate-dependent monooxygenase C-terminal" evidence="2">
    <location>
        <begin position="130"/>
        <end position="273"/>
    </location>
</feature>
<dbReference type="GO" id="GO:0005615">
    <property type="term" value="C:extracellular space"/>
    <property type="evidence" value="ECO:0007669"/>
    <property type="project" value="TreeGrafter"/>
</dbReference>
<dbReference type="CDD" id="cd09631">
    <property type="entry name" value="DOMON_DOH"/>
    <property type="match status" value="1"/>
</dbReference>
<gene>
    <name evidence="3" type="ORF">ONB1V03_LOCUS13198</name>
</gene>
<evidence type="ECO:0000313" key="3">
    <source>
        <dbReference type="EMBL" id="CAD7656562.1"/>
    </source>
</evidence>
<dbReference type="GO" id="GO:0005507">
    <property type="term" value="F:copper ion binding"/>
    <property type="evidence" value="ECO:0007669"/>
    <property type="project" value="InterPro"/>
</dbReference>
<sequence length="474" mass="54374">MNANIHGLRPIRLMDIPDHMAPDLKNAKIYDFLQGNEPVQVNHNCWKCSVHLLPKEFHDKHHIIKYEPIIQSGNSELPYAYPEETGVAIGGESGPQYLLLDIHYHNMAQIPGLRDSSGLRLYVTNKLRKYDAGLLKIGMNHWSEYDNLPVNRTAVDLSVFVTSQCSLLAFPAQGITIFAQQLHTHQKRTRVWTQHVRNGTELTEFNRDNHCNHQYLDIWNLKHRVTVLPGDVLIHTCRYDTTKKPVAAEMMCSTFFHYYPATNIRWVVNEVQPYIDYMTQNLKYTPQELLDNRPPIVETCTQLNGQAYQDIHVDSDSMGYVDNHNDCHLLNASKVSNRLSFAFQRAFNTCDPIDYIIEDGTTNIVYVTGSQPLITRIDMNANIHGIRPIRLMDIPDHMAPDLKNATIYDFLQDNEPVQVNHNCWKCSVHLLPKEFHDKHHIIKYEPIIQSGNSELPYAYPEETGVAIGGESGPQ</sequence>
<dbReference type="Gene3D" id="2.60.120.310">
    <property type="entry name" value="Copper type II, ascorbate-dependent monooxygenase, N-terminal domain"/>
    <property type="match status" value="1"/>
</dbReference>
<reference evidence="3" key="1">
    <citation type="submission" date="2020-11" db="EMBL/GenBank/DDBJ databases">
        <authorList>
            <person name="Tran Van P."/>
        </authorList>
    </citation>
    <scope>NUCLEOTIDE SEQUENCE</scope>
</reference>
<dbReference type="GO" id="GO:0042420">
    <property type="term" value="P:dopamine catabolic process"/>
    <property type="evidence" value="ECO:0007669"/>
    <property type="project" value="TreeGrafter"/>
</dbReference>
<dbReference type="PANTHER" id="PTHR10157:SF23">
    <property type="entry name" value="MOXD1 HOMOLOG 1"/>
    <property type="match status" value="1"/>
</dbReference>
<accession>A0A7R9QTG8</accession>
<evidence type="ECO:0000313" key="4">
    <source>
        <dbReference type="Proteomes" id="UP000728032"/>
    </source>
</evidence>
<dbReference type="InterPro" id="IPR008977">
    <property type="entry name" value="PHM/PNGase_F_dom_sf"/>
</dbReference>
<dbReference type="EMBL" id="CAJPVJ010011358">
    <property type="protein sequence ID" value="CAG2173749.1"/>
    <property type="molecule type" value="Genomic_DNA"/>
</dbReference>
<dbReference type="PANTHER" id="PTHR10157">
    <property type="entry name" value="DOPAMINE BETA HYDROXYLASE RELATED"/>
    <property type="match status" value="1"/>
</dbReference>
<organism evidence="3">
    <name type="scientific">Oppiella nova</name>
    <dbReference type="NCBI Taxonomy" id="334625"/>
    <lineage>
        <taxon>Eukaryota</taxon>
        <taxon>Metazoa</taxon>
        <taxon>Ecdysozoa</taxon>
        <taxon>Arthropoda</taxon>
        <taxon>Chelicerata</taxon>
        <taxon>Arachnida</taxon>
        <taxon>Acari</taxon>
        <taxon>Acariformes</taxon>
        <taxon>Sarcoptiformes</taxon>
        <taxon>Oribatida</taxon>
        <taxon>Brachypylina</taxon>
        <taxon>Oppioidea</taxon>
        <taxon>Oppiidae</taxon>
        <taxon>Oppiella</taxon>
    </lineage>
</organism>
<dbReference type="InterPro" id="IPR045266">
    <property type="entry name" value="DOH_DOMON"/>
</dbReference>
<dbReference type="OrthoDB" id="129121at2759"/>
<dbReference type="AlphaFoldDB" id="A0A7R9QTG8"/>
<keyword evidence="1" id="KW-1015">Disulfide bond</keyword>
<dbReference type="GO" id="GO:0030667">
    <property type="term" value="C:secretory granule membrane"/>
    <property type="evidence" value="ECO:0007669"/>
    <property type="project" value="TreeGrafter"/>
</dbReference>
<proteinExistence type="predicted"/>
<name>A0A7R9QTG8_9ACAR</name>
<evidence type="ECO:0000259" key="2">
    <source>
        <dbReference type="Pfam" id="PF03712"/>
    </source>
</evidence>
<dbReference type="Gene3D" id="2.60.120.230">
    <property type="match status" value="1"/>
</dbReference>